<feature type="region of interest" description="Disordered" evidence="1">
    <location>
        <begin position="159"/>
        <end position="207"/>
    </location>
</feature>
<evidence type="ECO:0000256" key="1">
    <source>
        <dbReference type="SAM" id="MobiDB-lite"/>
    </source>
</evidence>
<gene>
    <name evidence="2" type="ORF">QN277_028593</name>
</gene>
<sequence length="207" mass="23823">MLKSVVHSLGLVQNHSDKKSRRKKQHSLQYENIFVKIVHEGGQKELYEHPIPASKLMEKYPGMCVASPEVFRDPHQSVLWPEEILMPGHKYIIISCKAVEKLKKKYPEEDRTVLETKVAKEEEEDDGSKDNKGKMEVWQEIFEVNKSVSASREEAFCSMKEEKNMTRPRRKGITGKKKPFVPPIPKAKPFRSLGWQPGLSPVQELSV</sequence>
<reference evidence="2" key="1">
    <citation type="submission" date="2023-10" db="EMBL/GenBank/DDBJ databases">
        <title>Chromosome-level genome of the transformable northern wattle, Acacia crassicarpa.</title>
        <authorList>
            <person name="Massaro I."/>
            <person name="Sinha N.R."/>
            <person name="Poethig S."/>
            <person name="Leichty A.R."/>
        </authorList>
    </citation>
    <scope>NUCLEOTIDE SEQUENCE</scope>
    <source>
        <strain evidence="2">Acra3RX</strain>
        <tissue evidence="2">Leaf</tissue>
    </source>
</reference>
<dbReference type="InterPro" id="IPR025322">
    <property type="entry name" value="PADRE_dom"/>
</dbReference>
<name>A0AAE1MJX8_9FABA</name>
<feature type="compositionally biased region" description="Basic residues" evidence="1">
    <location>
        <begin position="166"/>
        <end position="179"/>
    </location>
</feature>
<accession>A0AAE1MJX8</accession>
<dbReference type="AlphaFoldDB" id="A0AAE1MJX8"/>
<dbReference type="Proteomes" id="UP001293593">
    <property type="component" value="Unassembled WGS sequence"/>
</dbReference>
<comment type="caution">
    <text evidence="2">The sequence shown here is derived from an EMBL/GenBank/DDBJ whole genome shotgun (WGS) entry which is preliminary data.</text>
</comment>
<dbReference type="EMBL" id="JAWXYG010000009">
    <property type="protein sequence ID" value="KAK4263126.1"/>
    <property type="molecule type" value="Genomic_DNA"/>
</dbReference>
<organism evidence="2 3">
    <name type="scientific">Acacia crassicarpa</name>
    <name type="common">northern wattle</name>
    <dbReference type="NCBI Taxonomy" id="499986"/>
    <lineage>
        <taxon>Eukaryota</taxon>
        <taxon>Viridiplantae</taxon>
        <taxon>Streptophyta</taxon>
        <taxon>Embryophyta</taxon>
        <taxon>Tracheophyta</taxon>
        <taxon>Spermatophyta</taxon>
        <taxon>Magnoliopsida</taxon>
        <taxon>eudicotyledons</taxon>
        <taxon>Gunneridae</taxon>
        <taxon>Pentapetalae</taxon>
        <taxon>rosids</taxon>
        <taxon>fabids</taxon>
        <taxon>Fabales</taxon>
        <taxon>Fabaceae</taxon>
        <taxon>Caesalpinioideae</taxon>
        <taxon>mimosoid clade</taxon>
        <taxon>Acacieae</taxon>
        <taxon>Acacia</taxon>
    </lineage>
</organism>
<protein>
    <submittedName>
        <fullName evidence="2">Uncharacterized protein</fullName>
    </submittedName>
</protein>
<evidence type="ECO:0000313" key="3">
    <source>
        <dbReference type="Proteomes" id="UP001293593"/>
    </source>
</evidence>
<proteinExistence type="predicted"/>
<dbReference type="PANTHER" id="PTHR33052">
    <property type="entry name" value="DUF4228 DOMAIN PROTEIN-RELATED"/>
    <property type="match status" value="1"/>
</dbReference>
<evidence type="ECO:0000313" key="2">
    <source>
        <dbReference type="EMBL" id="KAK4263126.1"/>
    </source>
</evidence>
<dbReference type="Pfam" id="PF14009">
    <property type="entry name" value="PADRE"/>
    <property type="match status" value="1"/>
</dbReference>
<feature type="region of interest" description="Disordered" evidence="1">
    <location>
        <begin position="1"/>
        <end position="25"/>
    </location>
</feature>
<keyword evidence="3" id="KW-1185">Reference proteome</keyword>